<dbReference type="GO" id="GO:0005762">
    <property type="term" value="C:mitochondrial large ribosomal subunit"/>
    <property type="evidence" value="ECO:0007669"/>
    <property type="project" value="TreeGrafter"/>
</dbReference>
<dbReference type="Proteomes" id="UP000285146">
    <property type="component" value="Unassembled WGS sequence"/>
</dbReference>
<reference evidence="7 8" key="1">
    <citation type="submission" date="2015-09" db="EMBL/GenBank/DDBJ databases">
        <title>Host preference determinants of Valsa canker pathogens revealed by comparative genomics.</title>
        <authorList>
            <person name="Yin Z."/>
            <person name="Huang L."/>
        </authorList>
    </citation>
    <scope>NUCLEOTIDE SEQUENCE [LARGE SCALE GENOMIC DNA]</scope>
    <source>
        <strain evidence="7 8">SXYLt</strain>
    </source>
</reference>
<dbReference type="AlphaFoldDB" id="A0A423XPD5"/>
<keyword evidence="8" id="KW-1185">Reference proteome</keyword>
<evidence type="ECO:0000256" key="5">
    <source>
        <dbReference type="ARBA" id="ARBA00023274"/>
    </source>
</evidence>
<dbReference type="FunFam" id="3.40.30.10:FF:000260">
    <property type="entry name" value="Mitochondrial ribosomal protein L44"/>
    <property type="match status" value="1"/>
</dbReference>
<dbReference type="Pfam" id="PF10780">
    <property type="entry name" value="MRP_L53"/>
    <property type="match status" value="1"/>
</dbReference>
<dbReference type="GO" id="GO:0003735">
    <property type="term" value="F:structural constituent of ribosome"/>
    <property type="evidence" value="ECO:0007669"/>
    <property type="project" value="TreeGrafter"/>
</dbReference>
<comment type="similarity">
    <text evidence="2">Belongs to the mitochondrion-specific ribosomal protein mL53 family.</text>
</comment>
<evidence type="ECO:0000256" key="2">
    <source>
        <dbReference type="ARBA" id="ARBA00005557"/>
    </source>
</evidence>
<dbReference type="InterPro" id="IPR019716">
    <property type="entry name" value="Ribosomal_mL53"/>
</dbReference>
<evidence type="ECO:0000313" key="8">
    <source>
        <dbReference type="Proteomes" id="UP000285146"/>
    </source>
</evidence>
<evidence type="ECO:0000256" key="4">
    <source>
        <dbReference type="ARBA" id="ARBA00023128"/>
    </source>
</evidence>
<protein>
    <recommendedName>
        <fullName evidence="6">Large ribosomal subunit protein mL53</fullName>
    </recommendedName>
</protein>
<keyword evidence="3" id="KW-0689">Ribosomal protein</keyword>
<evidence type="ECO:0000313" key="7">
    <source>
        <dbReference type="EMBL" id="ROW18381.1"/>
    </source>
</evidence>
<dbReference type="STRING" id="1230097.A0A423XPD5"/>
<evidence type="ECO:0000256" key="1">
    <source>
        <dbReference type="ARBA" id="ARBA00004173"/>
    </source>
</evidence>
<keyword evidence="4" id="KW-0496">Mitochondrion</keyword>
<dbReference type="Gene3D" id="3.40.30.10">
    <property type="entry name" value="Glutaredoxin"/>
    <property type="match status" value="1"/>
</dbReference>
<keyword evidence="5" id="KW-0687">Ribonucleoprotein</keyword>
<evidence type="ECO:0000256" key="3">
    <source>
        <dbReference type="ARBA" id="ARBA00022980"/>
    </source>
</evidence>
<comment type="subcellular location">
    <subcellularLocation>
        <location evidence="1">Mitochondrion</location>
    </subcellularLocation>
</comment>
<dbReference type="PANTHER" id="PTHR28236:SF1">
    <property type="entry name" value="LARGE RIBOSOMAL SUBUNIT PROTEIN ML53"/>
    <property type="match status" value="1"/>
</dbReference>
<dbReference type="PANTHER" id="PTHR28236">
    <property type="entry name" value="54S RIBOSOMAL PROTEIN L44, MITOCHONDRIAL"/>
    <property type="match status" value="1"/>
</dbReference>
<gene>
    <name evidence="7" type="ORF">VPNG_00143</name>
</gene>
<evidence type="ECO:0000256" key="6">
    <source>
        <dbReference type="ARBA" id="ARBA00035180"/>
    </source>
</evidence>
<accession>A0A423XPD5</accession>
<dbReference type="InParanoid" id="A0A423XPD5"/>
<proteinExistence type="inferred from homology"/>
<comment type="caution">
    <text evidence="7">The sequence shown here is derived from an EMBL/GenBank/DDBJ whole genome shotgun (WGS) entry which is preliminary data.</text>
</comment>
<organism evidence="7 8">
    <name type="scientific">Cytospora leucostoma</name>
    <dbReference type="NCBI Taxonomy" id="1230097"/>
    <lineage>
        <taxon>Eukaryota</taxon>
        <taxon>Fungi</taxon>
        <taxon>Dikarya</taxon>
        <taxon>Ascomycota</taxon>
        <taxon>Pezizomycotina</taxon>
        <taxon>Sordariomycetes</taxon>
        <taxon>Sordariomycetidae</taxon>
        <taxon>Diaporthales</taxon>
        <taxon>Cytosporaceae</taxon>
        <taxon>Cytospora</taxon>
    </lineage>
</organism>
<dbReference type="OrthoDB" id="4136894at2759"/>
<sequence>MITRFITEVTTKINPFSAHSKSARLFLTSLPPTARSQGMVIQTKLLPRSAAEKNSLQVKFKDGKLLDLDCENIGIKGLIEECDRHSRVLQKQADLADA</sequence>
<dbReference type="InterPro" id="IPR042776">
    <property type="entry name" value="Ribosomal_mL53_fung"/>
</dbReference>
<dbReference type="FunCoup" id="A0A423XPD5">
    <property type="interactions" value="78"/>
</dbReference>
<name>A0A423XPD5_9PEZI</name>
<dbReference type="EMBL" id="LKEB01000001">
    <property type="protein sequence ID" value="ROW18381.1"/>
    <property type="molecule type" value="Genomic_DNA"/>
</dbReference>